<keyword evidence="3" id="KW-1185">Reference proteome</keyword>
<organism evidence="2 3">
    <name type="scientific">Potamilus streckersoni</name>
    <dbReference type="NCBI Taxonomy" id="2493646"/>
    <lineage>
        <taxon>Eukaryota</taxon>
        <taxon>Metazoa</taxon>
        <taxon>Spiralia</taxon>
        <taxon>Lophotrochozoa</taxon>
        <taxon>Mollusca</taxon>
        <taxon>Bivalvia</taxon>
        <taxon>Autobranchia</taxon>
        <taxon>Heteroconchia</taxon>
        <taxon>Palaeoheterodonta</taxon>
        <taxon>Unionida</taxon>
        <taxon>Unionoidea</taxon>
        <taxon>Unionidae</taxon>
        <taxon>Ambleminae</taxon>
        <taxon>Lampsilini</taxon>
        <taxon>Potamilus</taxon>
    </lineage>
</organism>
<comment type="caution">
    <text evidence="2">The sequence shown here is derived from an EMBL/GenBank/DDBJ whole genome shotgun (WGS) entry which is preliminary data.</text>
</comment>
<reference evidence="2" key="2">
    <citation type="journal article" date="2021" name="Genome Biol. Evol.">
        <title>Developing a high-quality reference genome for a parasitic bivalve with doubly uniparental inheritance (Bivalvia: Unionida).</title>
        <authorList>
            <person name="Smith C.H."/>
        </authorList>
    </citation>
    <scope>NUCLEOTIDE SEQUENCE</scope>
    <source>
        <strain evidence="2">CHS0354</strain>
        <tissue evidence="2">Mantle</tissue>
    </source>
</reference>
<sequence>MGKYLQFYLQTNVLLLVDVSELTAQRPLDQEDSKNQGQGRTLTQTLPHEPKLQNNKPSDRFVHRDKEEFLPLDSKKSIEPN</sequence>
<dbReference type="Proteomes" id="UP001195483">
    <property type="component" value="Unassembled WGS sequence"/>
</dbReference>
<evidence type="ECO:0000313" key="2">
    <source>
        <dbReference type="EMBL" id="KAK3580012.1"/>
    </source>
</evidence>
<feature type="region of interest" description="Disordered" evidence="1">
    <location>
        <begin position="27"/>
        <end position="81"/>
    </location>
</feature>
<evidence type="ECO:0000313" key="3">
    <source>
        <dbReference type="Proteomes" id="UP001195483"/>
    </source>
</evidence>
<accession>A0AAE0RUR3</accession>
<reference evidence="2" key="1">
    <citation type="journal article" date="2021" name="Genome Biol. Evol.">
        <title>A High-Quality Reference Genome for a Parasitic Bivalve with Doubly Uniparental Inheritance (Bivalvia: Unionida).</title>
        <authorList>
            <person name="Smith C.H."/>
        </authorList>
    </citation>
    <scope>NUCLEOTIDE SEQUENCE</scope>
    <source>
        <strain evidence="2">CHS0354</strain>
    </source>
</reference>
<reference evidence="2" key="3">
    <citation type="submission" date="2023-05" db="EMBL/GenBank/DDBJ databases">
        <authorList>
            <person name="Smith C.H."/>
        </authorList>
    </citation>
    <scope>NUCLEOTIDE SEQUENCE</scope>
    <source>
        <strain evidence="2">CHS0354</strain>
        <tissue evidence="2">Mantle</tissue>
    </source>
</reference>
<proteinExistence type="predicted"/>
<feature type="compositionally biased region" description="Polar residues" evidence="1">
    <location>
        <begin position="35"/>
        <end position="56"/>
    </location>
</feature>
<evidence type="ECO:0000256" key="1">
    <source>
        <dbReference type="SAM" id="MobiDB-lite"/>
    </source>
</evidence>
<dbReference type="EMBL" id="JAEAOA010000161">
    <property type="protein sequence ID" value="KAK3580012.1"/>
    <property type="molecule type" value="Genomic_DNA"/>
</dbReference>
<gene>
    <name evidence="2" type="ORF">CHS0354_001673</name>
</gene>
<dbReference type="AlphaFoldDB" id="A0AAE0RUR3"/>
<name>A0AAE0RUR3_9BIVA</name>
<protein>
    <submittedName>
        <fullName evidence="2">Uncharacterized protein</fullName>
    </submittedName>
</protein>
<feature type="compositionally biased region" description="Basic and acidic residues" evidence="1">
    <location>
        <begin position="57"/>
        <end position="81"/>
    </location>
</feature>